<dbReference type="GeneID" id="8681518"/>
<reference evidence="2" key="3">
    <citation type="journal article" date="2011" name="PLoS ONE">
        <title>Genome sequence of a mesophilic hydrogenotrophic methanogen Methanocella paludicola, the first cultivated representative of the order Methanocellales.</title>
        <authorList>
            <person name="Sakai S."/>
            <person name="Takaki Y."/>
            <person name="Shimamura S."/>
            <person name="Sekine M."/>
            <person name="Tajima T."/>
            <person name="Kosugi H."/>
            <person name="Ichikawa N."/>
            <person name="Tasumi E."/>
            <person name="Hiraki A.T."/>
            <person name="Shimizu A."/>
            <person name="Kato Y."/>
            <person name="Nishiko R."/>
            <person name="Mori K."/>
            <person name="Fujita N."/>
            <person name="Imachi H."/>
            <person name="Takai K."/>
        </authorList>
    </citation>
    <scope>NUCLEOTIDE SEQUENCE [LARGE SCALE GENOMIC DNA]</scope>
    <source>
        <strain evidence="2">DSM 17711 / JCM 13418 / NBRC 101707 / SANAE</strain>
    </source>
</reference>
<dbReference type="SUPFAM" id="SSF52540">
    <property type="entry name" value="P-loop containing nucleoside triphosphate hydrolases"/>
    <property type="match status" value="1"/>
</dbReference>
<evidence type="ECO:0000313" key="2">
    <source>
        <dbReference type="Proteomes" id="UP000001882"/>
    </source>
</evidence>
<dbReference type="Gene3D" id="3.40.50.300">
    <property type="entry name" value="P-loop containing nucleotide triphosphate hydrolases"/>
    <property type="match status" value="1"/>
</dbReference>
<dbReference type="OrthoDB" id="359548at2157"/>
<dbReference type="STRING" id="304371.MCP_1597"/>
<dbReference type="KEGG" id="mpd:MCP_1597"/>
<accession>D1YYZ7</accession>
<evidence type="ECO:0000313" key="1">
    <source>
        <dbReference type="EMBL" id="BAI61669.1"/>
    </source>
</evidence>
<dbReference type="InterPro" id="IPR027417">
    <property type="entry name" value="P-loop_NTPase"/>
</dbReference>
<protein>
    <submittedName>
        <fullName evidence="1">AAA ATPase</fullName>
    </submittedName>
</protein>
<dbReference type="Proteomes" id="UP000001882">
    <property type="component" value="Chromosome"/>
</dbReference>
<dbReference type="RefSeq" id="WP_012900348.1">
    <property type="nucleotide sequence ID" value="NC_013665.1"/>
</dbReference>
<organism evidence="1 2">
    <name type="scientific">Methanocella paludicola (strain DSM 17711 / JCM 13418 / NBRC 101707 / SANAE)</name>
    <dbReference type="NCBI Taxonomy" id="304371"/>
    <lineage>
        <taxon>Archaea</taxon>
        <taxon>Methanobacteriati</taxon>
        <taxon>Methanobacteriota</taxon>
        <taxon>Stenosarchaea group</taxon>
        <taxon>Methanomicrobia</taxon>
        <taxon>Methanocellales</taxon>
        <taxon>Methanocellaceae</taxon>
        <taxon>Methanocella</taxon>
    </lineage>
</organism>
<sequence>MLEISYNNGQPLYVRGGIGIGKSETIKEFAMECAARAQREFMAWNDIPKCEKLEVMAHTSKYFTFVDQRALMLDLGDFKLPRFDENGGFEWCIPMVYAYMCMPETKAILFLDEFNLAPPSIQGMFYQIVNDREIGENHLSDGVYVVAAGNDITDRAAVYEIPYPLRNRFLNVKLAQPNADDWTVWGAGHGIDSRVLAFIKFKPSLLYKPGLDGEYSFPTPRSWEKLSRCISGLKDYEQIRMIAESAVGEATAVEFTAHVKLYDNVDLDNILDHPDEVTRITEPQLLFGVAGGLIEKYRANKKKLSKIAAVADNMRPEYSIWMYRTIKGMNKNFTRELVAAVDLDKFTERYGKYLN</sequence>
<dbReference type="eggNOG" id="arCOG04159">
    <property type="taxonomic scope" value="Archaea"/>
</dbReference>
<proteinExistence type="predicted"/>
<dbReference type="AlphaFoldDB" id="D1YYZ7"/>
<name>D1YYZ7_METPS</name>
<reference evidence="1 2" key="1">
    <citation type="journal article" date="2007" name="Appl. Environ. Microbiol.">
        <title>Isolation of key methanogens for global methane emission from rice paddy fields: a novel isolate affiliated with the clone cluster rice cluster I.</title>
        <authorList>
            <person name="Sakai S."/>
            <person name="Imachi H."/>
            <person name="Sekiguchi Y."/>
            <person name="Ohashi A."/>
            <person name="Harada H."/>
            <person name="Kamagata Y."/>
        </authorList>
    </citation>
    <scope>NUCLEOTIDE SEQUENCE [LARGE SCALE GENOMIC DNA]</scope>
    <source>
        <strain evidence="2">DSM 17711 / JCM 13418 / NBRC 101707 / SANAE</strain>
    </source>
</reference>
<gene>
    <name evidence="1" type="ordered locus">MCP_1597</name>
</gene>
<reference evidence="1 2" key="2">
    <citation type="journal article" date="2008" name="Int. J. Syst. Evol. Microbiol.">
        <title>Methanocella paludicola gen. nov., sp. nov., a methane-producing archaeon, the first isolate of the lineage 'Rice Cluster I', and proposal of the new archaeal order Methanocellales ord. nov.</title>
        <authorList>
            <person name="Sakai S."/>
            <person name="Imachi H."/>
            <person name="Hanada S."/>
            <person name="Ohashi A."/>
            <person name="Harada H."/>
            <person name="Kamagata Y."/>
        </authorList>
    </citation>
    <scope>NUCLEOTIDE SEQUENCE [LARGE SCALE GENOMIC DNA]</scope>
    <source>
        <strain evidence="2">DSM 17711 / JCM 13418 / NBRC 101707 / SANAE</strain>
    </source>
</reference>
<keyword evidence="2" id="KW-1185">Reference proteome</keyword>
<dbReference type="InParanoid" id="D1YYZ7"/>
<dbReference type="EMBL" id="AP011532">
    <property type="protein sequence ID" value="BAI61669.1"/>
    <property type="molecule type" value="Genomic_DNA"/>
</dbReference>